<comment type="caution">
    <text evidence="1">The sequence shown here is derived from an EMBL/GenBank/DDBJ whole genome shotgun (WGS) entry which is preliminary data.</text>
</comment>
<dbReference type="EMBL" id="LAZR01000137">
    <property type="protein sequence ID" value="KKN87577.1"/>
    <property type="molecule type" value="Genomic_DNA"/>
</dbReference>
<protein>
    <submittedName>
        <fullName evidence="1">Uncharacterized protein</fullName>
    </submittedName>
</protein>
<sequence length="158" mass="16969">MRDAHQHPGGAPVGFITELDSLQAASVIYLRMWCDGPDAQEKVGSDLASVLGNTSGSKARATFEQLCSLCARFGRRPLMRHSVTCKCLGADESCFAHFIATATEGQREDAMLIATLLVRADMAPLVASLAADFGLALKRMHLSAPRDIARSEAARTLH</sequence>
<dbReference type="AlphaFoldDB" id="A0A0F9UJM6"/>
<gene>
    <name evidence="1" type="ORF">LCGC14_0258000</name>
</gene>
<name>A0A0F9UJM6_9ZZZZ</name>
<evidence type="ECO:0000313" key="1">
    <source>
        <dbReference type="EMBL" id="KKN87577.1"/>
    </source>
</evidence>
<accession>A0A0F9UJM6</accession>
<organism evidence="1">
    <name type="scientific">marine sediment metagenome</name>
    <dbReference type="NCBI Taxonomy" id="412755"/>
    <lineage>
        <taxon>unclassified sequences</taxon>
        <taxon>metagenomes</taxon>
        <taxon>ecological metagenomes</taxon>
    </lineage>
</organism>
<proteinExistence type="predicted"/>
<reference evidence="1" key="1">
    <citation type="journal article" date="2015" name="Nature">
        <title>Complex archaea that bridge the gap between prokaryotes and eukaryotes.</title>
        <authorList>
            <person name="Spang A."/>
            <person name="Saw J.H."/>
            <person name="Jorgensen S.L."/>
            <person name="Zaremba-Niedzwiedzka K."/>
            <person name="Martijn J."/>
            <person name="Lind A.E."/>
            <person name="van Eijk R."/>
            <person name="Schleper C."/>
            <person name="Guy L."/>
            <person name="Ettema T.J."/>
        </authorList>
    </citation>
    <scope>NUCLEOTIDE SEQUENCE</scope>
</reference>